<dbReference type="InterPro" id="IPR040745">
    <property type="entry name" value="Ankyrin_UPA"/>
</dbReference>
<sequence length="3086" mass="344664">MVGKNPRQIRAIQGINLRQIRESVKAQPIDPDLTAKMLGRGVAVSPVVTVEPRRRKFHKAITLSMPAPRAHSQGMINQYSGNAPTLRLLCSITGGTTRAQWEDVTGSTPLTFVNDCVSFTTTVSARFWLMDCRNIADATKMATELYKEAIHVPFMAKFVVFAKRTDPLEARLRVFCMTDDREDKTLEHQEHFTEVAKSRDVEVLEDKPQYIELAGNLIPITKSGEQLSLAFKAFRENRLPFAVRVKDQHADIVGRTLFMREPKIAKGEPPQQPICILNIVLPETIIPDHTTTIEDSQEILVRVGRAARVSPRDQNYLGELRVVDISNLLGEDWVKLAPEIGVSETDVENIIAQNPTSSAQQAQAMLKQFQSKAKNDFNILENGLRTIHRDDIVDRCLRTSTTTTTTTVTMRNKTAFSISKRSHDVDIITETDSIAKLVQKDDNQYAKEESSKYSVEEKRVEESEESEEETIKKTVAERRKQIEKRLSADRSIPASMQKKEIVEEIITIKRSSMIDDTRAKHEEEILMQKPIDNTYKSSVIPEPVVKLKTTHLKDGSSVPKDEFDKELQDKFKATLKNVEDFEHKSQILAAEKVDTSAKIVDEIAKKDAPEFTPKPDEQKPSADLQKPKPAPEEPKPKDDRKKPDDDDEDDDHQDKQPVPKERVPVPTKRISMTQEDDTSDSSGVVSESIKNVQEKISSFETKSSESSKRTSWAAKESSSSGSKQWSEEQEILSQKAQFDAAESALGQWTEEDEILSQQKQFQQLAAEKSTVPLKEQWSEEQEILAQKVELEKMEEAVEAKLGKWAEEEIHEMEAYKHEIEHIAEEQIKHQKELIEEKFEKLEEEFLTKVAEEKKGLFEQFEQKVVGLKDVTSEGHGKVETMDQQFQEKKSEVFSKIEEKVTSVTSKAESFAESFKAGATKIEGMGDGVRQQVQEFSAQSSETKSFVDQKTDTTVKEIRDSEVVSEIKESTQQSKQAVDRAAEAVAKETTMSSDQELPSVQEAFTKETFASVREEVISKDLTGTLKESAEKTTTEVETGLRLGDEIIAEKVSEIGEEFRRTEETPAVKPDEKPSIVETVKKTVTQEVTSKIPVLAKRTSPDEPAKPKEEPKVEKTPEPTKEAVRESVVEAAQTVVKQVEAAVSKIPRFHESTKPATHHAEASAVKSPEHEVTTSKIPIFKERRVSEQFSSDSCETVITQKTLREQESFLKSDSDEKPIKSITIDDEPCEEITSREVKEVLSFTTIDETVLNELITEDERAVTPDDFIDEIIEEAQDKVQRMQDTEIAAYTLDLSKSEDDVQEKSPHPIPEYVTERYEHDYEYHDEEHEKWQDDAHSLVPDNASTTDFEAFREYHWLDTPDSATAAQTKLSKSAAPTQPSTAQGVVLASTEDLDTLSLQSPDVIGERKQQSQTTEQAQDSDETTRTTKARKDFNLDLDPTTTSRSKPERKAHFETHSNRGTSPMTDIVESPDSVHHYARGESPAIKLVIGRKEIKTSDTSAITESRLTVYGHKDVEISISSQSTISLTTTTTSKDGREVSSEVISTGSTGRDSTTTKRYKQFKLIDDEQDSERVERKRDDTVSFSKKKSVYLFGSFDSSSESPITEASGSGHVTDTGISLTRGFTETMTSPGIVSSSEEKNKKISIVTDTAVDVEIEELELTDAGLSPIQPDETDITADFQIAEEDVQYAHAGTSPVDFEEHSVSAAMDTSEAATLTDRVETKDASNSPLDAHITSILKRDLTKMTDEELLTGRRGSGDVKAKIKILEQNQKIHSAQSSPKKKVEFEDHQIKHLDVQDSPKKQKYASAKISELKKIFGEEQEPEESNIMSESIPPIHEVIKQLEKRIAVEQIDKRVLDQVDASAVRILPPPAPKKETLTDRDILDLEAQIIPAEKILPTKALPLDQTEEEVKITKLVHGVQQLGLQEQHQRDLLEQKKEIDSIAQLEEPICERIVCKKHVPELTEDVVEEFEQKRANDLIKMFESKQSAPIESPPRSPKFKRSKTQDGPKAAVLSTVEVEKTIHSHAILTKSEETQQERQIIEMEKLESETRSTESGKPASPVAEAEPVEAVLVEKVKEISTVKPEEKPTVEKDISPVEAKTDETEKSVEPVEAELVDKVEEISEVKPEEKPSVDKAISPVEAKTVEAMKPASPVAEDEPVEAEVVEKTDVQHVDTSISTETTTLRKVMELTDMVKTSLELRLQSIQAEKSTVAQESDHAFVSDERCDTDAERIGKKELSAPSERSDILEDLRREESRLADTRKSSLSAVEGSNYDDDSPLLTDFTTSSITYVSERIDSSSLELMAGDSLGDFLKITPAADRKPDVISPSSCISYATTISETIESYTHDTDRLQYAGGSIQQDIPTEYERSVSLSDNAASDFSTESATKYNLPYDTESDSHDVVTSLQKPRDELQEIRMVKPAKLMSIDPRHESASPQSDVTEYTESVSYVESIIDSTNYDNALKQREKLQMEQHQKQEEKKDAQEKLIQEKRQLVKEEKEKLISKKQIVDKRETSPMKKKSKPKATITKINLQKQTPIEISKQSTKTVDIKSGSRSVEYTTSTSRSTTVSRTYTSTRTHGYMQSTLSRDQKVLKPLTLTESTHSSPVKSSHRSTTSSTVVQSSTERRAKSSRDTSSGRADVASTKTLSKSEPISSSAVKKQEPKPGVHSTKPTKTSTERSERTGRSSSSSVTSSTTRSHRSRKSITEAFDKHEPVKKADKEQANLVTKTTVSSSKSTKERANKSLIPVKVSSSKGSPKKDVPLKTTVEKSPVKKPAKTVIEVKPQETVIVKTSKAVTTDTAQMATAAKIGFVKTAPRVTKTVHTSGDSKRDDTYRCKSAMHYSYKDAVTFDHAEIPSSLPSSPSRLNKSSSNSTNVLTSEVFTRTIDSSKSIEVIYRQPSTSNELIRKINEYRYNDIDLTTDSSLSDSIALPSSSSEHESDVLGKRKRSGSPASPKPYTTTSSASSSTAVTTRKQAATTVSSSTSQQIISEQKYRKSDIWMRTGPQPSDVTSVPLDSGDDEIYQALHGVDRRTVASLDGIVMESRISPILDFRASTPPRLKYKFDYDSSLFTGKCSNSPARNLYAKK</sequence>
<evidence type="ECO:0000256" key="6">
    <source>
        <dbReference type="SAM" id="MobiDB-lite"/>
    </source>
</evidence>
<feature type="region of interest" description="Disordered" evidence="6">
    <location>
        <begin position="1146"/>
        <end position="1172"/>
    </location>
</feature>
<feature type="compositionally biased region" description="Polar residues" evidence="6">
    <location>
        <begin position="680"/>
        <end position="691"/>
    </location>
</feature>
<keyword evidence="2" id="KW-0677">Repeat</keyword>
<evidence type="ECO:0000259" key="7">
    <source>
        <dbReference type="PROSITE" id="PS50017"/>
    </source>
</evidence>
<dbReference type="InterPro" id="IPR000488">
    <property type="entry name" value="Death_dom"/>
</dbReference>
<comment type="subcellular location">
    <subcellularLocation>
        <location evidence="1">Membrane</location>
    </subcellularLocation>
</comment>
<keyword evidence="9" id="KW-1185">Reference proteome</keyword>
<proteinExistence type="predicted"/>
<dbReference type="Pfam" id="PF17809">
    <property type="entry name" value="UPA_2"/>
    <property type="match status" value="1"/>
</dbReference>
<feature type="compositionally biased region" description="Basic and acidic residues" evidence="6">
    <location>
        <begin position="443"/>
        <end position="461"/>
    </location>
</feature>
<organism evidence="8 9">
    <name type="scientific">Aedes albopictus</name>
    <name type="common">Asian tiger mosquito</name>
    <name type="synonym">Stegomyia albopicta</name>
    <dbReference type="NCBI Taxonomy" id="7160"/>
    <lineage>
        <taxon>Eukaryota</taxon>
        <taxon>Metazoa</taxon>
        <taxon>Ecdysozoa</taxon>
        <taxon>Arthropoda</taxon>
        <taxon>Hexapoda</taxon>
        <taxon>Insecta</taxon>
        <taxon>Pterygota</taxon>
        <taxon>Neoptera</taxon>
        <taxon>Endopterygota</taxon>
        <taxon>Diptera</taxon>
        <taxon>Nematocera</taxon>
        <taxon>Culicoidea</taxon>
        <taxon>Culicidae</taxon>
        <taxon>Culicinae</taxon>
        <taxon>Aedini</taxon>
        <taxon>Aedes</taxon>
        <taxon>Stegomyia</taxon>
    </lineage>
</organism>
<dbReference type="CDD" id="cd08317">
    <property type="entry name" value="Death_ank"/>
    <property type="match status" value="1"/>
</dbReference>
<feature type="region of interest" description="Disordered" evidence="6">
    <location>
        <begin position="2541"/>
        <end position="2768"/>
    </location>
</feature>
<feature type="compositionally biased region" description="Basic and acidic residues" evidence="6">
    <location>
        <begin position="1420"/>
        <end position="1432"/>
    </location>
</feature>
<keyword evidence="4" id="KW-0472">Membrane</keyword>
<feature type="compositionally biased region" description="Low complexity" evidence="6">
    <location>
        <begin position="2553"/>
        <end position="2577"/>
    </location>
</feature>
<dbReference type="PANTHER" id="PTHR24123">
    <property type="entry name" value="ANKYRIN REPEAT-CONTAINING"/>
    <property type="match status" value="1"/>
</dbReference>
<evidence type="ECO:0000256" key="1">
    <source>
        <dbReference type="ARBA" id="ARBA00004370"/>
    </source>
</evidence>
<feature type="region of interest" description="Disordered" evidence="6">
    <location>
        <begin position="443"/>
        <end position="473"/>
    </location>
</feature>
<feature type="compositionally biased region" description="Low complexity" evidence="6">
    <location>
        <begin position="2925"/>
        <end position="2934"/>
    </location>
</feature>
<reference evidence="8" key="2">
    <citation type="submission" date="2025-05" db="UniProtKB">
        <authorList>
            <consortium name="EnsemblMetazoa"/>
        </authorList>
    </citation>
    <scope>IDENTIFICATION</scope>
    <source>
        <strain evidence="8">Foshan</strain>
    </source>
</reference>
<dbReference type="EnsemblMetazoa" id="AALFPA23_019842.R29211">
    <property type="protein sequence ID" value="AALFPA23_019842.P29211"/>
    <property type="gene ID" value="AALFPA23_019842"/>
</dbReference>
<feature type="compositionally biased region" description="Low complexity" evidence="6">
    <location>
        <begin position="2598"/>
        <end position="2622"/>
    </location>
</feature>
<keyword evidence="3" id="KW-0040">ANK repeat</keyword>
<feature type="domain" description="Death" evidence="7">
    <location>
        <begin position="318"/>
        <end position="400"/>
    </location>
</feature>
<dbReference type="PROSITE" id="PS50017">
    <property type="entry name" value="DEATH_DOMAIN"/>
    <property type="match status" value="1"/>
</dbReference>
<dbReference type="Pfam" id="PF00531">
    <property type="entry name" value="Death"/>
    <property type="match status" value="1"/>
</dbReference>
<feature type="region of interest" description="Disordered" evidence="6">
    <location>
        <begin position="2083"/>
        <end position="2109"/>
    </location>
</feature>
<feature type="coiled-coil region" evidence="5">
    <location>
        <begin position="2458"/>
        <end position="2500"/>
    </location>
</feature>
<dbReference type="RefSeq" id="XP_062713413.1">
    <property type="nucleotide sequence ID" value="XM_062857429.1"/>
</dbReference>
<dbReference type="Gene3D" id="2.60.220.30">
    <property type="match status" value="1"/>
</dbReference>
<feature type="compositionally biased region" description="Basic and acidic residues" evidence="6">
    <location>
        <begin position="1097"/>
        <end position="1124"/>
    </location>
</feature>
<feature type="region of interest" description="Disordered" evidence="6">
    <location>
        <begin position="1528"/>
        <end position="1553"/>
    </location>
</feature>
<evidence type="ECO:0000256" key="4">
    <source>
        <dbReference type="ARBA" id="ARBA00023136"/>
    </source>
</evidence>
<name>A0ABM1ZM97_AEDAL</name>
<feature type="compositionally biased region" description="Low complexity" evidence="6">
    <location>
        <begin position="2950"/>
        <end position="2969"/>
    </location>
</feature>
<feature type="compositionally biased region" description="Basic and acidic residues" evidence="6">
    <location>
        <begin position="604"/>
        <end position="644"/>
    </location>
</feature>
<dbReference type="InterPro" id="IPR051165">
    <property type="entry name" value="Multifunctional_ANK_Repeat"/>
</dbReference>
<evidence type="ECO:0000256" key="5">
    <source>
        <dbReference type="SAM" id="Coils"/>
    </source>
</evidence>
<dbReference type="Proteomes" id="UP000069940">
    <property type="component" value="Unassembled WGS sequence"/>
</dbReference>
<feature type="compositionally biased region" description="Polar residues" evidence="6">
    <location>
        <begin position="2632"/>
        <end position="2657"/>
    </location>
</feature>
<feature type="compositionally biased region" description="Basic and acidic residues" evidence="6">
    <location>
        <begin position="2756"/>
        <end position="2768"/>
    </location>
</feature>
<feature type="compositionally biased region" description="Low complexity" evidence="6">
    <location>
        <begin position="2725"/>
        <end position="2734"/>
    </location>
</feature>
<feature type="region of interest" description="Disordered" evidence="6">
    <location>
        <begin position="1399"/>
        <end position="1467"/>
    </location>
</feature>
<feature type="compositionally biased region" description="Basic and acidic residues" evidence="6">
    <location>
        <begin position="1443"/>
        <end position="1455"/>
    </location>
</feature>
<evidence type="ECO:0000256" key="2">
    <source>
        <dbReference type="ARBA" id="ARBA00022737"/>
    </source>
</evidence>
<feature type="region of interest" description="Disordered" evidence="6">
    <location>
        <begin position="1055"/>
        <end position="1124"/>
    </location>
</feature>
<feature type="compositionally biased region" description="Low complexity" evidence="6">
    <location>
        <begin position="2056"/>
        <end position="2065"/>
    </location>
</feature>
<feature type="compositionally biased region" description="Low complexity" evidence="6">
    <location>
        <begin position="2684"/>
        <end position="2695"/>
    </location>
</feature>
<feature type="region of interest" description="Disordered" evidence="6">
    <location>
        <begin position="2925"/>
        <end position="2969"/>
    </location>
</feature>
<feature type="region of interest" description="Disordered" evidence="6">
    <location>
        <begin position="2043"/>
        <end position="2065"/>
    </location>
</feature>
<protein>
    <recommendedName>
        <fullName evidence="7">Death domain-containing protein</fullName>
    </recommendedName>
</protein>
<dbReference type="PANTHER" id="PTHR24123:SF141">
    <property type="entry name" value="ANKYRIN 2, ISOFORM U"/>
    <property type="match status" value="1"/>
</dbReference>
<feature type="region of interest" description="Disordered" evidence="6">
    <location>
        <begin position="1981"/>
        <end position="2009"/>
    </location>
</feature>
<dbReference type="SUPFAM" id="SSF47986">
    <property type="entry name" value="DEATH domain"/>
    <property type="match status" value="1"/>
</dbReference>
<evidence type="ECO:0000313" key="9">
    <source>
        <dbReference type="Proteomes" id="UP000069940"/>
    </source>
</evidence>
<keyword evidence="5" id="KW-0175">Coiled coil</keyword>
<dbReference type="InterPro" id="IPR011029">
    <property type="entry name" value="DEATH-like_dom_sf"/>
</dbReference>
<feature type="compositionally biased region" description="Low complexity" evidence="6">
    <location>
        <begin position="709"/>
        <end position="724"/>
    </location>
</feature>
<dbReference type="Gene3D" id="1.10.533.10">
    <property type="entry name" value="Death Domain, Fas"/>
    <property type="match status" value="1"/>
</dbReference>
<accession>A0ABM1ZM97</accession>
<feature type="compositionally biased region" description="Basic and acidic residues" evidence="6">
    <location>
        <begin position="2043"/>
        <end position="2053"/>
    </location>
</feature>
<dbReference type="GeneID" id="109423432"/>
<reference evidence="9" key="1">
    <citation type="journal article" date="2015" name="Proc. Natl. Acad. Sci. U.S.A.">
        <title>Genome sequence of the Asian Tiger mosquito, Aedes albopictus, reveals insights into its biology, genetics, and evolution.</title>
        <authorList>
            <person name="Chen X.G."/>
            <person name="Jiang X."/>
            <person name="Gu J."/>
            <person name="Xu M."/>
            <person name="Wu Y."/>
            <person name="Deng Y."/>
            <person name="Zhang C."/>
            <person name="Bonizzoni M."/>
            <person name="Dermauw W."/>
            <person name="Vontas J."/>
            <person name="Armbruster P."/>
            <person name="Huang X."/>
            <person name="Yang Y."/>
            <person name="Zhang H."/>
            <person name="He W."/>
            <person name="Peng H."/>
            <person name="Liu Y."/>
            <person name="Wu K."/>
            <person name="Chen J."/>
            <person name="Lirakis M."/>
            <person name="Topalis P."/>
            <person name="Van Leeuwen T."/>
            <person name="Hall A.B."/>
            <person name="Jiang X."/>
            <person name="Thorpe C."/>
            <person name="Mueller R.L."/>
            <person name="Sun C."/>
            <person name="Waterhouse R.M."/>
            <person name="Yan G."/>
            <person name="Tu Z.J."/>
            <person name="Fang X."/>
            <person name="James A.A."/>
        </authorList>
    </citation>
    <scope>NUCLEOTIDE SEQUENCE [LARGE SCALE GENOMIC DNA]</scope>
    <source>
        <strain evidence="9">Foshan</strain>
    </source>
</reference>
<evidence type="ECO:0000313" key="8">
    <source>
        <dbReference type="EnsemblMetazoa" id="AALFPA23_019842.P29211"/>
    </source>
</evidence>
<dbReference type="SMART" id="SM00005">
    <property type="entry name" value="DEATH"/>
    <property type="match status" value="1"/>
</dbReference>
<dbReference type="Gene3D" id="2.60.40.2660">
    <property type="match status" value="1"/>
</dbReference>
<feature type="coiled-coil region" evidence="5">
    <location>
        <begin position="805"/>
        <end position="844"/>
    </location>
</feature>
<feature type="compositionally biased region" description="Basic and acidic residues" evidence="6">
    <location>
        <begin position="1055"/>
        <end position="1079"/>
    </location>
</feature>
<feature type="compositionally biased region" description="Basic and acidic residues" evidence="6">
    <location>
        <begin position="652"/>
        <end position="663"/>
    </location>
</feature>
<evidence type="ECO:0000256" key="3">
    <source>
        <dbReference type="ARBA" id="ARBA00023043"/>
    </source>
</evidence>
<feature type="compositionally biased region" description="Basic and acidic residues" evidence="6">
    <location>
        <begin position="2703"/>
        <end position="2721"/>
    </location>
</feature>
<feature type="region of interest" description="Disordered" evidence="6">
    <location>
        <begin position="604"/>
        <end position="745"/>
    </location>
</feature>